<name>A0A9Q1JUV9_9CARY</name>
<feature type="coiled-coil region" evidence="6">
    <location>
        <begin position="262"/>
        <end position="360"/>
    </location>
</feature>
<feature type="compositionally biased region" description="Polar residues" evidence="7">
    <location>
        <begin position="422"/>
        <end position="434"/>
    </location>
</feature>
<evidence type="ECO:0000313" key="9">
    <source>
        <dbReference type="Proteomes" id="UP001153076"/>
    </source>
</evidence>
<keyword evidence="2" id="KW-0547">Nucleotide-binding</keyword>
<dbReference type="InterPro" id="IPR011009">
    <property type="entry name" value="Kinase-like_dom_sf"/>
</dbReference>
<dbReference type="AlphaFoldDB" id="A0A9Q1JUV9"/>
<gene>
    <name evidence="8" type="ORF">Cgig2_032302</name>
</gene>
<proteinExistence type="predicted"/>
<feature type="region of interest" description="Disordered" evidence="7">
    <location>
        <begin position="402"/>
        <end position="434"/>
    </location>
</feature>
<dbReference type="Proteomes" id="UP001153076">
    <property type="component" value="Unassembled WGS sequence"/>
</dbReference>
<evidence type="ECO:0000256" key="1">
    <source>
        <dbReference type="ARBA" id="ARBA00022701"/>
    </source>
</evidence>
<evidence type="ECO:0000256" key="6">
    <source>
        <dbReference type="SAM" id="Coils"/>
    </source>
</evidence>
<evidence type="ECO:0000256" key="2">
    <source>
        <dbReference type="ARBA" id="ARBA00022741"/>
    </source>
</evidence>
<evidence type="ECO:0000256" key="4">
    <source>
        <dbReference type="ARBA" id="ARBA00023054"/>
    </source>
</evidence>
<keyword evidence="4 6" id="KW-0175">Coiled coil</keyword>
<evidence type="ECO:0000313" key="8">
    <source>
        <dbReference type="EMBL" id="KAJ8431312.1"/>
    </source>
</evidence>
<feature type="coiled-coil region" evidence="6">
    <location>
        <begin position="435"/>
        <end position="491"/>
    </location>
</feature>
<keyword evidence="5" id="KW-0505">Motor protein</keyword>
<dbReference type="PANTHER" id="PTHR37739">
    <property type="entry name" value="KINESIN-LIKE PROTEIN KIN-12D"/>
    <property type="match status" value="1"/>
</dbReference>
<evidence type="ECO:0000256" key="3">
    <source>
        <dbReference type="ARBA" id="ARBA00022840"/>
    </source>
</evidence>
<organism evidence="8 9">
    <name type="scientific">Carnegiea gigantea</name>
    <dbReference type="NCBI Taxonomy" id="171969"/>
    <lineage>
        <taxon>Eukaryota</taxon>
        <taxon>Viridiplantae</taxon>
        <taxon>Streptophyta</taxon>
        <taxon>Embryophyta</taxon>
        <taxon>Tracheophyta</taxon>
        <taxon>Spermatophyta</taxon>
        <taxon>Magnoliopsida</taxon>
        <taxon>eudicotyledons</taxon>
        <taxon>Gunneridae</taxon>
        <taxon>Pentapetalae</taxon>
        <taxon>Caryophyllales</taxon>
        <taxon>Cactineae</taxon>
        <taxon>Cactaceae</taxon>
        <taxon>Cactoideae</taxon>
        <taxon>Echinocereeae</taxon>
        <taxon>Carnegiea</taxon>
    </lineage>
</organism>
<dbReference type="PANTHER" id="PTHR37739:SF8">
    <property type="entry name" value="KINESIN-LIKE PROTEIN KIN-12D"/>
    <property type="match status" value="1"/>
</dbReference>
<dbReference type="SUPFAM" id="SSF56112">
    <property type="entry name" value="Protein kinase-like (PK-like)"/>
    <property type="match status" value="1"/>
</dbReference>
<evidence type="ECO:0000256" key="7">
    <source>
        <dbReference type="SAM" id="MobiDB-lite"/>
    </source>
</evidence>
<accession>A0A9Q1JUV9</accession>
<dbReference type="GO" id="GO:0005874">
    <property type="term" value="C:microtubule"/>
    <property type="evidence" value="ECO:0007669"/>
    <property type="project" value="UniProtKB-KW"/>
</dbReference>
<feature type="compositionally biased region" description="Basic and acidic residues" evidence="7">
    <location>
        <begin position="402"/>
        <end position="416"/>
    </location>
</feature>
<sequence length="522" mass="59526">MKTTCQYIVKEFKKEHNHHLVPPQQVNLIRAFRGVDDVTKIQATYHPHVDVDKLDDDTLVVTCFIAHIGFDCSEVLNNFIFCLLLYWLIAENQATNGCIGRDRDCHRRLAYGITHLKVVRTPYYMCPELLANIPNGFISHIWSFGMPLSFAIYIKLGAKFLSNENMVLQSNVEDISAARASVDRELIEKKSLLELGNILGHLNELVESLKSNLDKVRCERDHLQKEIMILEGKVETAYALANENAAITAEAQEIAESRRVYAEEKEEEVKLLEESVQELDSTISVFEDKVDILKGEAERQRLQREELELELHALNHKMQNVESTGADVERFHLDEKARNLQEALKRIKILEKDLANKDTEIAQCKAHILELTVHAEAEASEYKHKDSFFIFDFAEVKAEEASSHERISANKLEKNASKGRGSASSLKAKQSGSGCENLRQQLNEFIKERQGKHRQQERLLGTKNEALKIELTNHKKKVAELEGEVKKLSGQQNVHQRIYHHAKIKANAQPGTLTHRQKALFG</sequence>
<keyword evidence="3" id="KW-0067">ATP-binding</keyword>
<comment type="caution">
    <text evidence="8">The sequence shown here is derived from an EMBL/GenBank/DDBJ whole genome shotgun (WGS) entry which is preliminary data.</text>
</comment>
<feature type="coiled-coil region" evidence="6">
    <location>
        <begin position="199"/>
        <end position="233"/>
    </location>
</feature>
<keyword evidence="1" id="KW-0493">Microtubule</keyword>
<evidence type="ECO:0000256" key="5">
    <source>
        <dbReference type="ARBA" id="ARBA00023175"/>
    </source>
</evidence>
<keyword evidence="9" id="KW-1185">Reference proteome</keyword>
<dbReference type="InterPro" id="IPR044986">
    <property type="entry name" value="KIF15/KIN-12"/>
</dbReference>
<protein>
    <submittedName>
        <fullName evidence="8">Uncharacterized protein</fullName>
    </submittedName>
</protein>
<reference evidence="8" key="1">
    <citation type="submission" date="2022-04" db="EMBL/GenBank/DDBJ databases">
        <title>Carnegiea gigantea Genome sequencing and assembly v2.</title>
        <authorList>
            <person name="Copetti D."/>
            <person name="Sanderson M.J."/>
            <person name="Burquez A."/>
            <person name="Wojciechowski M.F."/>
        </authorList>
    </citation>
    <scope>NUCLEOTIDE SEQUENCE</scope>
    <source>
        <strain evidence="8">SGP5-SGP5p</strain>
        <tissue evidence="8">Aerial part</tissue>
    </source>
</reference>
<dbReference type="OrthoDB" id="1705119at2759"/>
<dbReference type="EMBL" id="JAKOGI010000697">
    <property type="protein sequence ID" value="KAJ8431312.1"/>
    <property type="molecule type" value="Genomic_DNA"/>
</dbReference>
<dbReference type="GO" id="GO:0005524">
    <property type="term" value="F:ATP binding"/>
    <property type="evidence" value="ECO:0007669"/>
    <property type="project" value="UniProtKB-KW"/>
</dbReference>